<feature type="domain" description="Gfo/Idh/MocA-like oxidoreductase N-terminal" evidence="2">
    <location>
        <begin position="5"/>
        <end position="122"/>
    </location>
</feature>
<evidence type="ECO:0000259" key="2">
    <source>
        <dbReference type="Pfam" id="PF01408"/>
    </source>
</evidence>
<evidence type="ECO:0000256" key="1">
    <source>
        <dbReference type="SAM" id="MobiDB-lite"/>
    </source>
</evidence>
<sequence>MRNLRAGLIGCGQNGKIHAECIRQLDGMDMVAYCDVNEANARSLLAEFGGDYATADADRLFADESIDAIYISTMHNSHADYCIRALAAGKHVFVEKPLAMNVEDCLRIDEAVRRSGKKVMTAFKMRYYDMLLKAKELIPEPLLVSMQMMDDKWPADIWANDPTFGGGNVLSQGCHSADIMRFMVGKDPIDVYASGANFYQPNAVVDNIAAIFRFDGHVTGNLIQGDSNCPPFVSKFYMQLFAENKSITISDRLTTLTYSEEGKETIVYRGKETGILEENKAFIESLRQDAEPPINHMDGLYATLMILQAVKSVKKRHAGADSRADSKRAGRPAVSDRAGRLKLGGEGSSNDEQLCKDQHDRRPGVQR</sequence>
<organism evidence="4 5">
    <name type="scientific">Cohnella rhizosphaerae</name>
    <dbReference type="NCBI Taxonomy" id="1457232"/>
    <lineage>
        <taxon>Bacteria</taxon>
        <taxon>Bacillati</taxon>
        <taxon>Bacillota</taxon>
        <taxon>Bacilli</taxon>
        <taxon>Bacillales</taxon>
        <taxon>Paenibacillaceae</taxon>
        <taxon>Cohnella</taxon>
    </lineage>
</organism>
<proteinExistence type="predicted"/>
<dbReference type="RefSeq" id="WP_277537509.1">
    <property type="nucleotide sequence ID" value="NZ_JAPDIA010000008.1"/>
</dbReference>
<dbReference type="InterPro" id="IPR036291">
    <property type="entry name" value="NAD(P)-bd_dom_sf"/>
</dbReference>
<dbReference type="SUPFAM" id="SSF51735">
    <property type="entry name" value="NAD(P)-binding Rossmann-fold domains"/>
    <property type="match status" value="1"/>
</dbReference>
<dbReference type="Proteomes" id="UP001153404">
    <property type="component" value="Unassembled WGS sequence"/>
</dbReference>
<dbReference type="AlphaFoldDB" id="A0A9X4KY74"/>
<evidence type="ECO:0000313" key="4">
    <source>
        <dbReference type="EMBL" id="MDG0813516.1"/>
    </source>
</evidence>
<feature type="region of interest" description="Disordered" evidence="1">
    <location>
        <begin position="317"/>
        <end position="367"/>
    </location>
</feature>
<feature type="domain" description="GFO/IDH/MocA-like oxidoreductase" evidence="3">
    <location>
        <begin position="140"/>
        <end position="222"/>
    </location>
</feature>
<feature type="compositionally biased region" description="Basic and acidic residues" evidence="1">
    <location>
        <begin position="318"/>
        <end position="328"/>
    </location>
</feature>
<dbReference type="Pfam" id="PF22725">
    <property type="entry name" value="GFO_IDH_MocA_C3"/>
    <property type="match status" value="1"/>
</dbReference>
<dbReference type="PANTHER" id="PTHR43377:SF1">
    <property type="entry name" value="BILIVERDIN REDUCTASE A"/>
    <property type="match status" value="1"/>
</dbReference>
<keyword evidence="5" id="KW-1185">Reference proteome</keyword>
<comment type="caution">
    <text evidence="4">The sequence shown here is derived from an EMBL/GenBank/DDBJ whole genome shotgun (WGS) entry which is preliminary data.</text>
</comment>
<dbReference type="SUPFAM" id="SSF55347">
    <property type="entry name" value="Glyceraldehyde-3-phosphate dehydrogenase-like, C-terminal domain"/>
    <property type="match status" value="1"/>
</dbReference>
<accession>A0A9X4KY74</accession>
<dbReference type="PANTHER" id="PTHR43377">
    <property type="entry name" value="BILIVERDIN REDUCTASE A"/>
    <property type="match status" value="1"/>
</dbReference>
<name>A0A9X4KY74_9BACL</name>
<dbReference type="Gene3D" id="3.40.50.720">
    <property type="entry name" value="NAD(P)-binding Rossmann-like Domain"/>
    <property type="match status" value="1"/>
</dbReference>
<gene>
    <name evidence="4" type="ORF">OMP40_32680</name>
</gene>
<dbReference type="EMBL" id="JAPDIA010000008">
    <property type="protein sequence ID" value="MDG0813516.1"/>
    <property type="molecule type" value="Genomic_DNA"/>
</dbReference>
<dbReference type="InterPro" id="IPR000683">
    <property type="entry name" value="Gfo/Idh/MocA-like_OxRdtase_N"/>
</dbReference>
<dbReference type="InterPro" id="IPR055170">
    <property type="entry name" value="GFO_IDH_MocA-like_dom"/>
</dbReference>
<dbReference type="Gene3D" id="3.30.360.10">
    <property type="entry name" value="Dihydrodipicolinate Reductase, domain 2"/>
    <property type="match status" value="1"/>
</dbReference>
<dbReference type="InterPro" id="IPR051450">
    <property type="entry name" value="Gfo/Idh/MocA_Oxidoreductases"/>
</dbReference>
<feature type="compositionally biased region" description="Basic and acidic residues" evidence="1">
    <location>
        <begin position="353"/>
        <end position="367"/>
    </location>
</feature>
<evidence type="ECO:0000259" key="3">
    <source>
        <dbReference type="Pfam" id="PF22725"/>
    </source>
</evidence>
<dbReference type="Pfam" id="PF01408">
    <property type="entry name" value="GFO_IDH_MocA"/>
    <property type="match status" value="1"/>
</dbReference>
<evidence type="ECO:0000313" key="5">
    <source>
        <dbReference type="Proteomes" id="UP001153404"/>
    </source>
</evidence>
<protein>
    <submittedName>
        <fullName evidence="4">Gfo/Idh/MocA family oxidoreductase</fullName>
    </submittedName>
</protein>
<reference evidence="4" key="1">
    <citation type="submission" date="2022-10" db="EMBL/GenBank/DDBJ databases">
        <title>Comparative genomic analysis of Cohnella hashimotonis sp. nov., isolated from the International Space Station.</title>
        <authorList>
            <person name="Simpson A."/>
            <person name="Venkateswaran K."/>
        </authorList>
    </citation>
    <scope>NUCLEOTIDE SEQUENCE</scope>
    <source>
        <strain evidence="4">DSM 28161</strain>
    </source>
</reference>
<dbReference type="GO" id="GO:0000166">
    <property type="term" value="F:nucleotide binding"/>
    <property type="evidence" value="ECO:0007669"/>
    <property type="project" value="InterPro"/>
</dbReference>